<evidence type="ECO:0000259" key="7">
    <source>
        <dbReference type="Pfam" id="PF01435"/>
    </source>
</evidence>
<dbReference type="GO" id="GO:0046872">
    <property type="term" value="F:metal ion binding"/>
    <property type="evidence" value="ECO:0007669"/>
    <property type="project" value="UniProtKB-KW"/>
</dbReference>
<feature type="domain" description="Peptidase M48" evidence="7">
    <location>
        <begin position="25"/>
        <end position="127"/>
    </location>
</feature>
<keyword evidence="6" id="KW-0482">Metalloprotease</keyword>
<comment type="cofactor">
    <cofactor evidence="1">
        <name>Zn(2+)</name>
        <dbReference type="ChEBI" id="CHEBI:29105"/>
    </cofactor>
</comment>
<sequence length="129" mass="14523">MAFVSVIFATLIPVVILPIFNKYSPIKNKELDSALEKILARGGLKSSGFFKEDMSKQTKKENAFLAGLGKTRRVVLGDNLLDNMTVPEIESIIAHEVGHYKYSHIWKNILVGTTQQLIVFFIIDQIMRA</sequence>
<comment type="caution">
    <text evidence="8">The sequence shown here is derived from an EMBL/GenBank/DDBJ whole genome shotgun (WGS) entry which is preliminary data.</text>
</comment>
<evidence type="ECO:0000256" key="3">
    <source>
        <dbReference type="ARBA" id="ARBA00022723"/>
    </source>
</evidence>
<feature type="non-terminal residue" evidence="8">
    <location>
        <position position="129"/>
    </location>
</feature>
<dbReference type="GO" id="GO:0004222">
    <property type="term" value="F:metalloendopeptidase activity"/>
    <property type="evidence" value="ECO:0007669"/>
    <property type="project" value="InterPro"/>
</dbReference>
<evidence type="ECO:0000256" key="1">
    <source>
        <dbReference type="ARBA" id="ARBA00001947"/>
    </source>
</evidence>
<keyword evidence="5" id="KW-0862">Zinc</keyword>
<dbReference type="GO" id="GO:0006508">
    <property type="term" value="P:proteolysis"/>
    <property type="evidence" value="ECO:0007669"/>
    <property type="project" value="UniProtKB-KW"/>
</dbReference>
<keyword evidence="4" id="KW-0378">Hydrolase</keyword>
<dbReference type="Pfam" id="PF01435">
    <property type="entry name" value="Peptidase_M48"/>
    <property type="match status" value="1"/>
</dbReference>
<dbReference type="PANTHER" id="PTHR10120">
    <property type="entry name" value="CAAX PRENYL PROTEASE 1"/>
    <property type="match status" value="1"/>
</dbReference>
<protein>
    <recommendedName>
        <fullName evidence="7">Peptidase M48 domain-containing protein</fullName>
    </recommendedName>
</protein>
<dbReference type="Gene3D" id="3.30.2010.10">
    <property type="entry name" value="Metalloproteases ('zincins'), catalytic domain"/>
    <property type="match status" value="1"/>
</dbReference>
<keyword evidence="2" id="KW-0645">Protease</keyword>
<dbReference type="AlphaFoldDB" id="X1ARD3"/>
<evidence type="ECO:0000313" key="8">
    <source>
        <dbReference type="EMBL" id="GAG85280.1"/>
    </source>
</evidence>
<name>X1ARD3_9ZZZZ</name>
<reference evidence="8" key="1">
    <citation type="journal article" date="2014" name="Front. Microbiol.">
        <title>High frequency of phylogenetically diverse reductive dehalogenase-homologous genes in deep subseafloor sedimentary metagenomes.</title>
        <authorList>
            <person name="Kawai M."/>
            <person name="Futagami T."/>
            <person name="Toyoda A."/>
            <person name="Takaki Y."/>
            <person name="Nishi S."/>
            <person name="Hori S."/>
            <person name="Arai W."/>
            <person name="Tsubouchi T."/>
            <person name="Morono Y."/>
            <person name="Uchiyama I."/>
            <person name="Ito T."/>
            <person name="Fujiyama A."/>
            <person name="Inagaki F."/>
            <person name="Takami H."/>
        </authorList>
    </citation>
    <scope>NUCLEOTIDE SEQUENCE</scope>
    <source>
        <strain evidence="8">Expedition CK06-06</strain>
    </source>
</reference>
<proteinExistence type="predicted"/>
<evidence type="ECO:0000256" key="4">
    <source>
        <dbReference type="ARBA" id="ARBA00022801"/>
    </source>
</evidence>
<gene>
    <name evidence="8" type="ORF">S01H4_36264</name>
</gene>
<keyword evidence="3" id="KW-0479">Metal-binding</keyword>
<organism evidence="8">
    <name type="scientific">marine sediment metagenome</name>
    <dbReference type="NCBI Taxonomy" id="412755"/>
    <lineage>
        <taxon>unclassified sequences</taxon>
        <taxon>metagenomes</taxon>
        <taxon>ecological metagenomes</taxon>
    </lineage>
</organism>
<dbReference type="EMBL" id="BART01019366">
    <property type="protein sequence ID" value="GAG85280.1"/>
    <property type="molecule type" value="Genomic_DNA"/>
</dbReference>
<evidence type="ECO:0000256" key="2">
    <source>
        <dbReference type="ARBA" id="ARBA00022670"/>
    </source>
</evidence>
<evidence type="ECO:0000256" key="5">
    <source>
        <dbReference type="ARBA" id="ARBA00022833"/>
    </source>
</evidence>
<accession>X1ARD3</accession>
<dbReference type="InterPro" id="IPR001915">
    <property type="entry name" value="Peptidase_M48"/>
</dbReference>
<evidence type="ECO:0000256" key="6">
    <source>
        <dbReference type="ARBA" id="ARBA00023049"/>
    </source>
</evidence>